<comment type="caution">
    <text evidence="1">The sequence shown here is derived from an EMBL/GenBank/DDBJ whole genome shotgun (WGS) entry which is preliminary data.</text>
</comment>
<dbReference type="AlphaFoldDB" id="A0AA36Y4G0"/>
<dbReference type="EMBL" id="AGEL01000007">
    <property type="protein sequence ID" value="EHO16508.1"/>
    <property type="molecule type" value="Genomic_DNA"/>
</dbReference>
<name>A0AA36Y4G0_9FIRM</name>
<proteinExistence type="predicted"/>
<evidence type="ECO:0000313" key="2">
    <source>
        <dbReference type="Proteomes" id="UP000018466"/>
    </source>
</evidence>
<evidence type="ECO:0000313" key="1">
    <source>
        <dbReference type="EMBL" id="EHO16508.1"/>
    </source>
</evidence>
<reference evidence="1 2" key="1">
    <citation type="submission" date="2011-10" db="EMBL/GenBank/DDBJ databases">
        <title>The Genome Sequence of Lachnospiraceae bacterium ACC2.</title>
        <authorList>
            <consortium name="The Broad Institute Genome Sequencing Platform"/>
            <person name="Earl A."/>
            <person name="Ward D."/>
            <person name="Feldgarden M."/>
            <person name="Gevers D."/>
            <person name="Sizova M."/>
            <person name="Hazen A."/>
            <person name="Epstein S."/>
            <person name="Young S.K."/>
            <person name="Zeng Q."/>
            <person name="Gargeya S."/>
            <person name="Fitzgerald M."/>
            <person name="Haas B."/>
            <person name="Abouelleil A."/>
            <person name="Alvarado L."/>
            <person name="Arachchi H.M."/>
            <person name="Berlin A."/>
            <person name="Brown A."/>
            <person name="Chapman S.B."/>
            <person name="Chen Z."/>
            <person name="Dunbar C."/>
            <person name="Freedman E."/>
            <person name="Gearin G."/>
            <person name="Goldberg J."/>
            <person name="Griggs A."/>
            <person name="Gujja S."/>
            <person name="Heiman D."/>
            <person name="Howarth C."/>
            <person name="Larson L."/>
            <person name="Lui A."/>
            <person name="MacDonald P.J.P."/>
            <person name="Montmayeur A."/>
            <person name="Murphy C."/>
            <person name="Neiman D."/>
            <person name="Pearson M."/>
            <person name="Priest M."/>
            <person name="Roberts A."/>
            <person name="Saif S."/>
            <person name="Shea T."/>
            <person name="Shenoy N."/>
            <person name="Sisk P."/>
            <person name="Stolte C."/>
            <person name="Sykes S."/>
            <person name="Wortman J."/>
            <person name="Nusbaum C."/>
            <person name="Birren B."/>
        </authorList>
    </citation>
    <scope>NUCLEOTIDE SEQUENCE [LARGE SCALE GENOMIC DNA]</scope>
    <source>
        <strain evidence="1 2">ACC2</strain>
    </source>
</reference>
<gene>
    <name evidence="1" type="ORF">HMPREF9623_01207</name>
</gene>
<accession>A0AA36Y4G0</accession>
<keyword evidence="2" id="KW-1185">Reference proteome</keyword>
<sequence>MPSCFADVKTVKFLCIEACKTLTKQGRSLTIPETPLPFRGELRYNADSAGTVPAERR</sequence>
<organism evidence="1 2">
    <name type="scientific">Stomatobaculum longum</name>
    <dbReference type="NCBI Taxonomy" id="796942"/>
    <lineage>
        <taxon>Bacteria</taxon>
        <taxon>Bacillati</taxon>
        <taxon>Bacillota</taxon>
        <taxon>Clostridia</taxon>
        <taxon>Lachnospirales</taxon>
        <taxon>Lachnospiraceae</taxon>
        <taxon>Stomatobaculum</taxon>
    </lineage>
</organism>
<dbReference type="Proteomes" id="UP000018466">
    <property type="component" value="Unassembled WGS sequence"/>
</dbReference>
<protein>
    <submittedName>
        <fullName evidence="1">Uncharacterized protein</fullName>
    </submittedName>
</protein>